<dbReference type="AlphaFoldDB" id="A0A921YZ96"/>
<name>A0A921YZ96_MANSE</name>
<dbReference type="PANTHER" id="PTHR43975">
    <property type="entry name" value="ZGC:101858"/>
    <property type="match status" value="1"/>
</dbReference>
<evidence type="ECO:0000313" key="2">
    <source>
        <dbReference type="EMBL" id="KAG6448422.1"/>
    </source>
</evidence>
<comment type="caution">
    <text evidence="2">The sequence shown here is derived from an EMBL/GenBank/DDBJ whole genome shotgun (WGS) entry which is preliminary data.</text>
</comment>
<evidence type="ECO:0000259" key="1">
    <source>
        <dbReference type="SMART" id="SM00822"/>
    </source>
</evidence>
<gene>
    <name evidence="2" type="ORF">O3G_MSEX005488</name>
</gene>
<accession>A0A921YZ96</accession>
<evidence type="ECO:0000313" key="3">
    <source>
        <dbReference type="Proteomes" id="UP000791440"/>
    </source>
</evidence>
<sequence>MNFSDKVVLVTGSSSGIGAATALAFAREGAKVVIVGRSHEKLEKVAAKFAGLHTPLTISADVSDDHQATSLIQKTIDHFGKLDVLVNNAGISRPATVLQGNLLAAYDEVLATNLRAAIHLTTLATPHLIKTNGNIINIASVVGVIPPSDLSFLASSVSKAGLIHFTKCAALEQAPHGVRVNVISPGPVRTEILDAIGTSATWEDFQKLTALNRVSEPDELADLILFLASDKAKSITGCNYVIDNGMLLK</sequence>
<reference evidence="2" key="1">
    <citation type="journal article" date="2016" name="Insect Biochem. Mol. Biol.">
        <title>Multifaceted biological insights from a draft genome sequence of the tobacco hornworm moth, Manduca sexta.</title>
        <authorList>
            <person name="Kanost M.R."/>
            <person name="Arrese E.L."/>
            <person name="Cao X."/>
            <person name="Chen Y.R."/>
            <person name="Chellapilla S."/>
            <person name="Goldsmith M.R."/>
            <person name="Grosse-Wilde E."/>
            <person name="Heckel D.G."/>
            <person name="Herndon N."/>
            <person name="Jiang H."/>
            <person name="Papanicolaou A."/>
            <person name="Qu J."/>
            <person name="Soulages J.L."/>
            <person name="Vogel H."/>
            <person name="Walters J."/>
            <person name="Waterhouse R.M."/>
            <person name="Ahn S.J."/>
            <person name="Almeida F.C."/>
            <person name="An C."/>
            <person name="Aqrawi P."/>
            <person name="Bretschneider A."/>
            <person name="Bryant W.B."/>
            <person name="Bucks S."/>
            <person name="Chao H."/>
            <person name="Chevignon G."/>
            <person name="Christen J.M."/>
            <person name="Clarke D.F."/>
            <person name="Dittmer N.T."/>
            <person name="Ferguson L.C.F."/>
            <person name="Garavelou S."/>
            <person name="Gordon K.H.J."/>
            <person name="Gunaratna R.T."/>
            <person name="Han Y."/>
            <person name="Hauser F."/>
            <person name="He Y."/>
            <person name="Heidel-Fischer H."/>
            <person name="Hirsh A."/>
            <person name="Hu Y."/>
            <person name="Jiang H."/>
            <person name="Kalra D."/>
            <person name="Klinner C."/>
            <person name="Konig C."/>
            <person name="Kovar C."/>
            <person name="Kroll A.R."/>
            <person name="Kuwar S.S."/>
            <person name="Lee S.L."/>
            <person name="Lehman R."/>
            <person name="Li K."/>
            <person name="Li Z."/>
            <person name="Liang H."/>
            <person name="Lovelace S."/>
            <person name="Lu Z."/>
            <person name="Mansfield J.H."/>
            <person name="McCulloch K.J."/>
            <person name="Mathew T."/>
            <person name="Morton B."/>
            <person name="Muzny D.M."/>
            <person name="Neunemann D."/>
            <person name="Ongeri F."/>
            <person name="Pauchet Y."/>
            <person name="Pu L.L."/>
            <person name="Pyrousis I."/>
            <person name="Rao X.J."/>
            <person name="Redding A."/>
            <person name="Roesel C."/>
            <person name="Sanchez-Gracia A."/>
            <person name="Schaack S."/>
            <person name="Shukla A."/>
            <person name="Tetreau G."/>
            <person name="Wang Y."/>
            <person name="Xiong G.H."/>
            <person name="Traut W."/>
            <person name="Walsh T.K."/>
            <person name="Worley K.C."/>
            <person name="Wu D."/>
            <person name="Wu W."/>
            <person name="Wu Y.Q."/>
            <person name="Zhang X."/>
            <person name="Zou Z."/>
            <person name="Zucker H."/>
            <person name="Briscoe A.D."/>
            <person name="Burmester T."/>
            <person name="Clem R.J."/>
            <person name="Feyereisen R."/>
            <person name="Grimmelikhuijzen C.J.P."/>
            <person name="Hamodrakas S.J."/>
            <person name="Hansson B.S."/>
            <person name="Huguet E."/>
            <person name="Jermiin L.S."/>
            <person name="Lan Q."/>
            <person name="Lehman H.K."/>
            <person name="Lorenzen M."/>
            <person name="Merzendorfer H."/>
            <person name="Michalopoulos I."/>
            <person name="Morton D.B."/>
            <person name="Muthukrishnan S."/>
            <person name="Oakeshott J.G."/>
            <person name="Palmer W."/>
            <person name="Park Y."/>
            <person name="Passarelli A.L."/>
            <person name="Rozas J."/>
            <person name="Schwartz L.M."/>
            <person name="Smith W."/>
            <person name="Southgate A."/>
            <person name="Vilcinskas A."/>
            <person name="Vogt R."/>
            <person name="Wang P."/>
            <person name="Werren J."/>
            <person name="Yu X.Q."/>
            <person name="Zhou J.J."/>
            <person name="Brown S.J."/>
            <person name="Scherer S.E."/>
            <person name="Richards S."/>
            <person name="Blissard G.W."/>
        </authorList>
    </citation>
    <scope>NUCLEOTIDE SEQUENCE</scope>
</reference>
<feature type="domain" description="Ketoreductase" evidence="1">
    <location>
        <begin position="6"/>
        <end position="186"/>
    </location>
</feature>
<protein>
    <recommendedName>
        <fullName evidence="1">Ketoreductase domain-containing protein</fullName>
    </recommendedName>
</protein>
<dbReference type="FunFam" id="3.40.50.720:FF:000084">
    <property type="entry name" value="Short-chain dehydrogenase reductase"/>
    <property type="match status" value="1"/>
</dbReference>
<dbReference type="Pfam" id="PF13561">
    <property type="entry name" value="adh_short_C2"/>
    <property type="match status" value="1"/>
</dbReference>
<keyword evidence="3" id="KW-1185">Reference proteome</keyword>
<dbReference type="PRINTS" id="PR00080">
    <property type="entry name" value="SDRFAMILY"/>
</dbReference>
<dbReference type="InterPro" id="IPR002347">
    <property type="entry name" value="SDR_fam"/>
</dbReference>
<dbReference type="SUPFAM" id="SSF51735">
    <property type="entry name" value="NAD(P)-binding Rossmann-fold domains"/>
    <property type="match status" value="1"/>
</dbReference>
<dbReference type="Proteomes" id="UP000791440">
    <property type="component" value="Unassembled WGS sequence"/>
</dbReference>
<dbReference type="EMBL" id="JH668357">
    <property type="protein sequence ID" value="KAG6448422.1"/>
    <property type="molecule type" value="Genomic_DNA"/>
</dbReference>
<dbReference type="Gene3D" id="3.40.50.720">
    <property type="entry name" value="NAD(P)-binding Rossmann-like Domain"/>
    <property type="match status" value="1"/>
</dbReference>
<dbReference type="InterPro" id="IPR036291">
    <property type="entry name" value="NAD(P)-bd_dom_sf"/>
</dbReference>
<dbReference type="PRINTS" id="PR00081">
    <property type="entry name" value="GDHRDH"/>
</dbReference>
<dbReference type="InterPro" id="IPR057326">
    <property type="entry name" value="KR_dom"/>
</dbReference>
<organism evidence="2 3">
    <name type="scientific">Manduca sexta</name>
    <name type="common">Tobacco hawkmoth</name>
    <name type="synonym">Tobacco hornworm</name>
    <dbReference type="NCBI Taxonomy" id="7130"/>
    <lineage>
        <taxon>Eukaryota</taxon>
        <taxon>Metazoa</taxon>
        <taxon>Ecdysozoa</taxon>
        <taxon>Arthropoda</taxon>
        <taxon>Hexapoda</taxon>
        <taxon>Insecta</taxon>
        <taxon>Pterygota</taxon>
        <taxon>Neoptera</taxon>
        <taxon>Endopterygota</taxon>
        <taxon>Lepidoptera</taxon>
        <taxon>Glossata</taxon>
        <taxon>Ditrysia</taxon>
        <taxon>Bombycoidea</taxon>
        <taxon>Sphingidae</taxon>
        <taxon>Sphinginae</taxon>
        <taxon>Sphingini</taxon>
        <taxon>Manduca</taxon>
    </lineage>
</organism>
<proteinExistence type="predicted"/>
<dbReference type="SMART" id="SM00822">
    <property type="entry name" value="PKS_KR"/>
    <property type="match status" value="1"/>
</dbReference>
<reference evidence="2" key="2">
    <citation type="submission" date="2020-12" db="EMBL/GenBank/DDBJ databases">
        <authorList>
            <person name="Kanost M."/>
        </authorList>
    </citation>
    <scope>NUCLEOTIDE SEQUENCE</scope>
</reference>
<dbReference type="PANTHER" id="PTHR43975:SF2">
    <property type="entry name" value="EG:BACR7A4.14 PROTEIN-RELATED"/>
    <property type="match status" value="1"/>
</dbReference>